<dbReference type="GO" id="GO:0005829">
    <property type="term" value="C:cytosol"/>
    <property type="evidence" value="ECO:0007669"/>
    <property type="project" value="TreeGrafter"/>
</dbReference>
<feature type="domain" description="SF4 helicase" evidence="15">
    <location>
        <begin position="190"/>
        <end position="488"/>
    </location>
</feature>
<dbReference type="EMBL" id="LT960614">
    <property type="protein sequence ID" value="SON55352.1"/>
    <property type="molecule type" value="Genomic_DNA"/>
</dbReference>
<evidence type="ECO:0000256" key="2">
    <source>
        <dbReference type="ARBA" id="ARBA00011643"/>
    </source>
</evidence>
<evidence type="ECO:0000256" key="6">
    <source>
        <dbReference type="ARBA" id="ARBA00022801"/>
    </source>
</evidence>
<evidence type="ECO:0000313" key="16">
    <source>
        <dbReference type="EMBL" id="SON55352.1"/>
    </source>
</evidence>
<keyword evidence="6 14" id="KW-0378">Hydrolase</keyword>
<evidence type="ECO:0000256" key="13">
    <source>
        <dbReference type="NCBIfam" id="TIGR00665"/>
    </source>
</evidence>
<evidence type="ECO:0000256" key="4">
    <source>
        <dbReference type="ARBA" id="ARBA00022705"/>
    </source>
</evidence>
<dbReference type="NCBIfam" id="NF006606">
    <property type="entry name" value="PRK09165.1"/>
    <property type="match status" value="1"/>
</dbReference>
<dbReference type="InterPro" id="IPR007694">
    <property type="entry name" value="DNA_helicase_DnaB-like_C"/>
</dbReference>
<gene>
    <name evidence="16" type="primary">dnaC</name>
    <name evidence="16" type="ORF">HDIA_1811</name>
</gene>
<evidence type="ECO:0000256" key="10">
    <source>
        <dbReference type="ARBA" id="ARBA00023235"/>
    </source>
</evidence>
<dbReference type="InterPro" id="IPR016136">
    <property type="entry name" value="DNA_helicase_N/primase_C"/>
</dbReference>
<dbReference type="GO" id="GO:0005524">
    <property type="term" value="F:ATP binding"/>
    <property type="evidence" value="ECO:0007669"/>
    <property type="project" value="UniProtKB-UniRule"/>
</dbReference>
<proteinExistence type="inferred from homology"/>
<evidence type="ECO:0000256" key="5">
    <source>
        <dbReference type="ARBA" id="ARBA00022741"/>
    </source>
</evidence>
<comment type="similarity">
    <text evidence="1 14">Belongs to the helicase family. DnaB subfamily.</text>
</comment>
<dbReference type="Gene3D" id="1.10.860.10">
    <property type="entry name" value="DNAb Helicase, Chain A"/>
    <property type="match status" value="1"/>
</dbReference>
<dbReference type="PANTHER" id="PTHR30153:SF2">
    <property type="entry name" value="REPLICATIVE DNA HELICASE"/>
    <property type="match status" value="1"/>
</dbReference>
<keyword evidence="9 14" id="KW-0238">DNA-binding</keyword>
<evidence type="ECO:0000259" key="15">
    <source>
        <dbReference type="PROSITE" id="PS51199"/>
    </source>
</evidence>
<dbReference type="KEGG" id="hdi:HDIA_1811"/>
<keyword evidence="10" id="KW-0413">Isomerase</keyword>
<dbReference type="GO" id="GO:0006269">
    <property type="term" value="P:DNA replication, synthesis of primer"/>
    <property type="evidence" value="ECO:0007669"/>
    <property type="project" value="UniProtKB-UniRule"/>
</dbReference>
<evidence type="ECO:0000313" key="17">
    <source>
        <dbReference type="Proteomes" id="UP000223606"/>
    </source>
</evidence>
<keyword evidence="5 14" id="KW-0547">Nucleotide-binding</keyword>
<keyword evidence="8 14" id="KW-0067">ATP-binding</keyword>
<dbReference type="GO" id="GO:0043139">
    <property type="term" value="F:5'-3' DNA helicase activity"/>
    <property type="evidence" value="ECO:0007669"/>
    <property type="project" value="UniProtKB-EC"/>
</dbReference>
<keyword evidence="4 14" id="KW-0235">DNA replication</keyword>
<evidence type="ECO:0000256" key="14">
    <source>
        <dbReference type="RuleBase" id="RU362085"/>
    </source>
</evidence>
<keyword evidence="3 14" id="KW-0639">Primosome</keyword>
<evidence type="ECO:0000256" key="1">
    <source>
        <dbReference type="ARBA" id="ARBA00008428"/>
    </source>
</evidence>
<dbReference type="RefSeq" id="WP_099555873.1">
    <property type="nucleotide sequence ID" value="NZ_LT960614.1"/>
</dbReference>
<dbReference type="Pfam" id="PF00772">
    <property type="entry name" value="DnaB"/>
    <property type="match status" value="1"/>
</dbReference>
<comment type="subunit">
    <text evidence="2">Homohexamer.</text>
</comment>
<evidence type="ECO:0000256" key="11">
    <source>
        <dbReference type="ARBA" id="ARBA00044932"/>
    </source>
</evidence>
<evidence type="ECO:0000256" key="7">
    <source>
        <dbReference type="ARBA" id="ARBA00022806"/>
    </source>
</evidence>
<organism evidence="16 17">
    <name type="scientific">Hartmannibacter diazotrophicus</name>
    <dbReference type="NCBI Taxonomy" id="1482074"/>
    <lineage>
        <taxon>Bacteria</taxon>
        <taxon>Pseudomonadati</taxon>
        <taxon>Pseudomonadota</taxon>
        <taxon>Alphaproteobacteria</taxon>
        <taxon>Hyphomicrobiales</taxon>
        <taxon>Pleomorphomonadaceae</taxon>
        <taxon>Hartmannibacter</taxon>
    </lineage>
</organism>
<dbReference type="InterPro" id="IPR036185">
    <property type="entry name" value="DNA_heli_DnaB-like_N_sf"/>
</dbReference>
<dbReference type="SUPFAM" id="SSF52540">
    <property type="entry name" value="P-loop containing nucleoside triphosphate hydrolases"/>
    <property type="match status" value="1"/>
</dbReference>
<dbReference type="InterPro" id="IPR007692">
    <property type="entry name" value="DNA_helicase_DnaB"/>
</dbReference>
<evidence type="ECO:0000256" key="8">
    <source>
        <dbReference type="ARBA" id="ARBA00022840"/>
    </source>
</evidence>
<accession>A0A2C9D4T7</accession>
<dbReference type="PANTHER" id="PTHR30153">
    <property type="entry name" value="REPLICATIVE DNA HELICASE DNAB"/>
    <property type="match status" value="1"/>
</dbReference>
<dbReference type="InterPro" id="IPR027417">
    <property type="entry name" value="P-loop_NTPase"/>
</dbReference>
<sequence>MSAPAKKLEDHATLQRLAPHNVEAERQLLGAILMNNETFFRVSDFLEPQHFFVEPHRIIYEKVSQLIRAGKVASAITLKSFYPAEHQIGEMPVTTYLLRLTSEATTIINAEDYGRTIHDLAVRRNLIRIGEDMVNIAFDAPIDMPPRSQIEDAERRLFELAETGRYDGGFHSFTEALTEAIDMAAAAFERDGHLSGISTGLRDMDSRMGGLQRSDLIILAARPAMGKTSLVTNIAFNVASAYEAVEQPDGSLKTVNGGIVGFFSLEMSSEQLATRIIAEQTGISSSRIRRGDIKESEFGKLQAAAQFMQTLPLYIDHTGGISIAQLAARARRLKRQRGLDCLIVDYLQLLSGTAKSAAGGRVQEITEITTGLKALAKELAVPIIALSQLSRQVESRDDKRPQLSDLRESGSIEQDADVVMFIYRDEYYLQSRMPKEGTEEFFKWQKEMDEAKGKAEVLIAKQRHGPTGTVNLQFDSEVTRFSDLAQSDHMPMRME</sequence>
<protein>
    <recommendedName>
        <fullName evidence="13 14">Replicative DNA helicase</fullName>
        <ecNumber evidence="13 14">5.6.2.3</ecNumber>
    </recommendedName>
</protein>
<dbReference type="Pfam" id="PF03796">
    <property type="entry name" value="DnaB_C"/>
    <property type="match status" value="1"/>
</dbReference>
<dbReference type="OrthoDB" id="9773982at2"/>
<keyword evidence="7 14" id="KW-0347">Helicase</keyword>
<evidence type="ECO:0000256" key="12">
    <source>
        <dbReference type="ARBA" id="ARBA00048954"/>
    </source>
</evidence>
<comment type="catalytic activity">
    <reaction evidence="12 14">
        <text>ATP + H2O = ADP + phosphate + H(+)</text>
        <dbReference type="Rhea" id="RHEA:13065"/>
        <dbReference type="ChEBI" id="CHEBI:15377"/>
        <dbReference type="ChEBI" id="CHEBI:15378"/>
        <dbReference type="ChEBI" id="CHEBI:30616"/>
        <dbReference type="ChEBI" id="CHEBI:43474"/>
        <dbReference type="ChEBI" id="CHEBI:456216"/>
        <dbReference type="EC" id="5.6.2.3"/>
    </reaction>
</comment>
<evidence type="ECO:0000256" key="9">
    <source>
        <dbReference type="ARBA" id="ARBA00023125"/>
    </source>
</evidence>
<dbReference type="CDD" id="cd00984">
    <property type="entry name" value="DnaB_C"/>
    <property type="match status" value="1"/>
</dbReference>
<name>A0A2C9D4T7_9HYPH</name>
<dbReference type="GO" id="GO:1990077">
    <property type="term" value="C:primosome complex"/>
    <property type="evidence" value="ECO:0007669"/>
    <property type="project" value="UniProtKB-UniRule"/>
</dbReference>
<dbReference type="Gene3D" id="3.40.50.300">
    <property type="entry name" value="P-loop containing nucleotide triphosphate hydrolases"/>
    <property type="match status" value="1"/>
</dbReference>
<comment type="function">
    <text evidence="11 14">The main replicative DNA helicase, it participates in initiation and elongation during chromosome replication. Travels ahead of the DNA replisome, separating dsDNA into templates for DNA synthesis. A processive ATP-dependent 5'-3' DNA helicase it has DNA-dependent ATPase activity.</text>
</comment>
<dbReference type="PROSITE" id="PS51199">
    <property type="entry name" value="SF4_HELICASE"/>
    <property type="match status" value="1"/>
</dbReference>
<keyword evidence="17" id="KW-1185">Reference proteome</keyword>
<evidence type="ECO:0000256" key="3">
    <source>
        <dbReference type="ARBA" id="ARBA00022515"/>
    </source>
</evidence>
<dbReference type="SUPFAM" id="SSF48024">
    <property type="entry name" value="N-terminal domain of DnaB helicase"/>
    <property type="match status" value="1"/>
</dbReference>
<dbReference type="GO" id="GO:0016887">
    <property type="term" value="F:ATP hydrolysis activity"/>
    <property type="evidence" value="ECO:0007669"/>
    <property type="project" value="RHEA"/>
</dbReference>
<dbReference type="AlphaFoldDB" id="A0A2C9D4T7"/>
<dbReference type="EC" id="5.6.2.3" evidence="13 14"/>
<dbReference type="InterPro" id="IPR007693">
    <property type="entry name" value="DNA_helicase_DnaB-like_N"/>
</dbReference>
<dbReference type="GO" id="GO:0003677">
    <property type="term" value="F:DNA binding"/>
    <property type="evidence" value="ECO:0007669"/>
    <property type="project" value="UniProtKB-UniRule"/>
</dbReference>
<dbReference type="Proteomes" id="UP000223606">
    <property type="component" value="Chromosome 1"/>
</dbReference>
<dbReference type="NCBIfam" id="TIGR00665">
    <property type="entry name" value="DnaB"/>
    <property type="match status" value="1"/>
</dbReference>
<reference evidence="17" key="1">
    <citation type="submission" date="2017-09" db="EMBL/GenBank/DDBJ databases">
        <title>Genome sequence of Nannocystis excedens DSM 71.</title>
        <authorList>
            <person name="Blom J."/>
        </authorList>
    </citation>
    <scope>NUCLEOTIDE SEQUENCE [LARGE SCALE GENOMIC DNA]</scope>
    <source>
        <strain evidence="17">type strain: E19</strain>
    </source>
</reference>